<organism evidence="2 3">
    <name type="scientific">Pelagicoccus albus</name>
    <dbReference type="NCBI Taxonomy" id="415222"/>
    <lineage>
        <taxon>Bacteria</taxon>
        <taxon>Pseudomonadati</taxon>
        <taxon>Verrucomicrobiota</taxon>
        <taxon>Opitutia</taxon>
        <taxon>Puniceicoccales</taxon>
        <taxon>Pelagicoccaceae</taxon>
        <taxon>Pelagicoccus</taxon>
    </lineage>
</organism>
<comment type="caution">
    <text evidence="2">The sequence shown here is derived from an EMBL/GenBank/DDBJ whole genome shotgun (WGS) entry which is preliminary data.</text>
</comment>
<feature type="signal peptide" evidence="1">
    <location>
        <begin position="1"/>
        <end position="20"/>
    </location>
</feature>
<dbReference type="RefSeq" id="WP_185661953.1">
    <property type="nucleotide sequence ID" value="NZ_CAWPOO010000013.1"/>
</dbReference>
<dbReference type="Proteomes" id="UP000526501">
    <property type="component" value="Unassembled WGS sequence"/>
</dbReference>
<name>A0A7X1B9E1_9BACT</name>
<protein>
    <recommendedName>
        <fullName evidence="4">Peptidase inhibitor I9</fullName>
    </recommendedName>
</protein>
<evidence type="ECO:0000313" key="3">
    <source>
        <dbReference type="Proteomes" id="UP000526501"/>
    </source>
</evidence>
<keyword evidence="1" id="KW-0732">Signal</keyword>
<dbReference type="Gene3D" id="3.30.110.70">
    <property type="entry name" value="Hypothetical protein apc22750. Chain B"/>
    <property type="match status" value="1"/>
</dbReference>
<accession>A0A7X1B9E1</accession>
<proteinExistence type="predicted"/>
<dbReference type="AlphaFoldDB" id="A0A7X1B9E1"/>
<evidence type="ECO:0000256" key="1">
    <source>
        <dbReference type="SAM" id="SignalP"/>
    </source>
</evidence>
<evidence type="ECO:0000313" key="2">
    <source>
        <dbReference type="EMBL" id="MBC2608099.1"/>
    </source>
</evidence>
<reference evidence="2 3" key="1">
    <citation type="submission" date="2020-07" db="EMBL/GenBank/DDBJ databases">
        <authorList>
            <person name="Feng X."/>
        </authorList>
    </citation>
    <scope>NUCLEOTIDE SEQUENCE [LARGE SCALE GENOMIC DNA]</scope>
    <source>
        <strain evidence="2 3">JCM23202</strain>
    </source>
</reference>
<sequence>MKTKNILLFLPLAIATSVLCISCATGSAISTGTHHYAATNASEVKVLTQYPETYETVGLVEASAPKGYLRKPEHAARNALQELQKQAANLGAHALVLKEYSSAQVPDFSWGEDELGLIFTTERKMVTAEAIRM</sequence>
<feature type="chain" id="PRO_5030711946" description="Peptidase inhibitor I9" evidence="1">
    <location>
        <begin position="21"/>
        <end position="133"/>
    </location>
</feature>
<dbReference type="EMBL" id="JACHVC010000013">
    <property type="protein sequence ID" value="MBC2608099.1"/>
    <property type="molecule type" value="Genomic_DNA"/>
</dbReference>
<keyword evidence="3" id="KW-1185">Reference proteome</keyword>
<gene>
    <name evidence="2" type="ORF">H5P27_18740</name>
</gene>
<evidence type="ECO:0008006" key="4">
    <source>
        <dbReference type="Google" id="ProtNLM"/>
    </source>
</evidence>